<evidence type="ECO:0000313" key="3">
    <source>
        <dbReference type="Proteomes" id="UP000006176"/>
    </source>
</evidence>
<evidence type="ECO:0000313" key="2">
    <source>
        <dbReference type="EMBL" id="AFL68840.1"/>
    </source>
</evidence>
<dbReference type="HOGENOM" id="CLU_204723_0_0_7"/>
<accession>I3XY16</accession>
<keyword evidence="1" id="KW-0472">Membrane</keyword>
<gene>
    <name evidence="2" type="ordered locus">Sulba_1552</name>
</gene>
<keyword evidence="1" id="KW-1133">Transmembrane helix</keyword>
<organism evidence="2 3">
    <name type="scientific">Sulfurospirillum barnesii (strain ATCC 700032 / DSM 10660 / SES-3)</name>
    <dbReference type="NCBI Taxonomy" id="760154"/>
    <lineage>
        <taxon>Bacteria</taxon>
        <taxon>Pseudomonadati</taxon>
        <taxon>Campylobacterota</taxon>
        <taxon>Epsilonproteobacteria</taxon>
        <taxon>Campylobacterales</taxon>
        <taxon>Sulfurospirillaceae</taxon>
        <taxon>Sulfurospirillum</taxon>
    </lineage>
</organism>
<evidence type="ECO:0008006" key="4">
    <source>
        <dbReference type="Google" id="ProtNLM"/>
    </source>
</evidence>
<dbReference type="KEGG" id="sba:Sulba_1552"/>
<proteinExistence type="predicted"/>
<feature type="transmembrane region" description="Helical" evidence="1">
    <location>
        <begin position="7"/>
        <end position="26"/>
    </location>
</feature>
<dbReference type="STRING" id="760154.Sulba_1552"/>
<feature type="transmembrane region" description="Helical" evidence="1">
    <location>
        <begin position="32"/>
        <end position="57"/>
    </location>
</feature>
<dbReference type="eggNOG" id="ENOG50319MX">
    <property type="taxonomic scope" value="Bacteria"/>
</dbReference>
<dbReference type="AlphaFoldDB" id="I3XY16"/>
<protein>
    <recommendedName>
        <fullName evidence="4">Phosphoribosylaminoimidazole synthetase</fullName>
    </recommendedName>
</protein>
<dbReference type="RefSeq" id="WP_014769718.1">
    <property type="nucleotide sequence ID" value="NC_018002.1"/>
</dbReference>
<dbReference type="EMBL" id="CP003333">
    <property type="protein sequence ID" value="AFL68840.1"/>
    <property type="molecule type" value="Genomic_DNA"/>
</dbReference>
<dbReference type="Proteomes" id="UP000006176">
    <property type="component" value="Chromosome"/>
</dbReference>
<keyword evidence="3" id="KW-1185">Reference proteome</keyword>
<dbReference type="PATRIC" id="fig|760154.4.peg.1555"/>
<keyword evidence="1" id="KW-0812">Transmembrane</keyword>
<name>I3XY16_SULBS</name>
<sequence length="67" mass="7373">MLCAEKLQRLVMAGVLLVATYLMSIGSIYGTILLGFVIAMIVVWAITDFCPSIWLFAKLFGACKSNR</sequence>
<evidence type="ECO:0000256" key="1">
    <source>
        <dbReference type="SAM" id="Phobius"/>
    </source>
</evidence>
<reference evidence="2 3" key="1">
    <citation type="submission" date="2012-06" db="EMBL/GenBank/DDBJ databases">
        <title>Complete sequence of Sulfurospirillum barnesii SES-3.</title>
        <authorList>
            <consortium name="US DOE Joint Genome Institute"/>
            <person name="Lucas S."/>
            <person name="Han J."/>
            <person name="Lapidus A."/>
            <person name="Cheng J.-F."/>
            <person name="Goodwin L."/>
            <person name="Pitluck S."/>
            <person name="Peters L."/>
            <person name="Ovchinnikova G."/>
            <person name="Lu M."/>
            <person name="Detter J.C."/>
            <person name="Han C."/>
            <person name="Tapia R."/>
            <person name="Land M."/>
            <person name="Hauser L."/>
            <person name="Kyrpides N."/>
            <person name="Ivanova N."/>
            <person name="Pagani I."/>
            <person name="Stolz J."/>
            <person name="Arkin A."/>
            <person name="Dehal P."/>
            <person name="Oremland R."/>
            <person name="Saltikov C."/>
            <person name="Basu P."/>
            <person name="Hollibaugh J."/>
            <person name="Newman D."/>
            <person name="Stolyar S."/>
            <person name="Hazen T."/>
            <person name="Woyke T."/>
        </authorList>
    </citation>
    <scope>NUCLEOTIDE SEQUENCE [LARGE SCALE GENOMIC DNA]</scope>
    <source>
        <strain evidence="3">ATCC 700032 / DSM 10660 / SES-3</strain>
    </source>
</reference>